<evidence type="ECO:0000313" key="1">
    <source>
        <dbReference type="EMBL" id="RNE97881.1"/>
    </source>
</evidence>
<dbReference type="OrthoDB" id="242938at2759"/>
<dbReference type="EMBL" id="MKGL01000514">
    <property type="protein sequence ID" value="RNE97881.1"/>
    <property type="molecule type" value="Genomic_DNA"/>
</dbReference>
<accession>A0A422MXI2</accession>
<dbReference type="AlphaFoldDB" id="A0A422MXI2"/>
<keyword evidence="2" id="KW-1185">Reference proteome</keyword>
<sequence length="115" mass="12512">MHMFCPRFTAASDCGNRVHKGSGIIVRRLARAAANGKTHAGGLRRLVGFTPVVRDFVLGAPSFLTAARDFGHLVREVDPHGFKGDIHALRHKDAVSTQRHVADALASKEENIIFS</sequence>
<reference evidence="1 2" key="1">
    <citation type="journal article" date="2018" name="BMC Genomics">
        <title>Genomic comparison of Trypanosoma conorhini and Trypanosoma rangeli to Trypanosoma cruzi strains of high and low virulence.</title>
        <authorList>
            <person name="Bradwell K.R."/>
            <person name="Koparde V.N."/>
            <person name="Matveyev A.V."/>
            <person name="Serrano M.G."/>
            <person name="Alves J.M."/>
            <person name="Parikh H."/>
            <person name="Huang B."/>
            <person name="Lee V."/>
            <person name="Espinosa-Alvarez O."/>
            <person name="Ortiz P.A."/>
            <person name="Costa-Martins A.G."/>
            <person name="Teixeira M.M."/>
            <person name="Buck G.A."/>
        </authorList>
    </citation>
    <scope>NUCLEOTIDE SEQUENCE [LARGE SCALE GENOMIC DNA]</scope>
    <source>
        <strain evidence="1 2">AM80</strain>
    </source>
</reference>
<dbReference type="VEuPathDB" id="TriTrypDB:TRSC58_04137"/>
<dbReference type="GeneID" id="40332999"/>
<feature type="non-terminal residue" evidence="1">
    <location>
        <position position="115"/>
    </location>
</feature>
<dbReference type="RefSeq" id="XP_029234346.1">
    <property type="nucleotide sequence ID" value="XM_029385772.1"/>
</dbReference>
<proteinExistence type="predicted"/>
<name>A0A422MXI2_TRYRA</name>
<gene>
    <name evidence="1" type="ORF">TraAM80_09066</name>
</gene>
<protein>
    <submittedName>
        <fullName evidence="1">Uncharacterized protein</fullName>
    </submittedName>
</protein>
<dbReference type="Proteomes" id="UP000283634">
    <property type="component" value="Unassembled WGS sequence"/>
</dbReference>
<comment type="caution">
    <text evidence="1">The sequence shown here is derived from an EMBL/GenBank/DDBJ whole genome shotgun (WGS) entry which is preliminary data.</text>
</comment>
<organism evidence="1 2">
    <name type="scientific">Trypanosoma rangeli</name>
    <dbReference type="NCBI Taxonomy" id="5698"/>
    <lineage>
        <taxon>Eukaryota</taxon>
        <taxon>Discoba</taxon>
        <taxon>Euglenozoa</taxon>
        <taxon>Kinetoplastea</taxon>
        <taxon>Metakinetoplastina</taxon>
        <taxon>Trypanosomatida</taxon>
        <taxon>Trypanosomatidae</taxon>
        <taxon>Trypanosoma</taxon>
        <taxon>Herpetosoma</taxon>
    </lineage>
</organism>
<evidence type="ECO:0000313" key="2">
    <source>
        <dbReference type="Proteomes" id="UP000283634"/>
    </source>
</evidence>